<protein>
    <submittedName>
        <fullName evidence="1">Uncharacterized protein</fullName>
    </submittedName>
</protein>
<dbReference type="Proteomes" id="UP000198816">
    <property type="component" value="Unassembled WGS sequence"/>
</dbReference>
<sequence length="62" mass="6892">MTRNIDDYPDALWLDAGQGATRWDIGEDYPVHFCKECGDEVTPEDGCESCGTGLYAEDSDEE</sequence>
<proteinExistence type="predicted"/>
<evidence type="ECO:0000313" key="2">
    <source>
        <dbReference type="Proteomes" id="UP000198816"/>
    </source>
</evidence>
<keyword evidence="2" id="KW-1185">Reference proteome</keyword>
<gene>
    <name evidence="1" type="ORF">SAMN05421783_104249</name>
</gene>
<evidence type="ECO:0000313" key="1">
    <source>
        <dbReference type="EMBL" id="SDW49412.1"/>
    </source>
</evidence>
<dbReference type="AlphaFoldDB" id="A0A1H2TZM8"/>
<dbReference type="OrthoDB" id="5771557at2"/>
<organism evidence="1 2">
    <name type="scientific">Thiocapsa roseopersicina</name>
    <dbReference type="NCBI Taxonomy" id="1058"/>
    <lineage>
        <taxon>Bacteria</taxon>
        <taxon>Pseudomonadati</taxon>
        <taxon>Pseudomonadota</taxon>
        <taxon>Gammaproteobacteria</taxon>
        <taxon>Chromatiales</taxon>
        <taxon>Chromatiaceae</taxon>
        <taxon>Thiocapsa</taxon>
    </lineage>
</organism>
<accession>A0A1H2TZM8</accession>
<reference evidence="2" key="1">
    <citation type="submission" date="2016-10" db="EMBL/GenBank/DDBJ databases">
        <authorList>
            <person name="Varghese N."/>
            <person name="Submissions S."/>
        </authorList>
    </citation>
    <scope>NUCLEOTIDE SEQUENCE [LARGE SCALE GENOMIC DNA]</scope>
    <source>
        <strain evidence="2">DSM 217</strain>
    </source>
</reference>
<dbReference type="RefSeq" id="WP_093029462.1">
    <property type="nucleotide sequence ID" value="NZ_FNNZ01000004.1"/>
</dbReference>
<name>A0A1H2TZM8_THIRO</name>
<dbReference type="EMBL" id="FNNZ01000004">
    <property type="protein sequence ID" value="SDW49412.1"/>
    <property type="molecule type" value="Genomic_DNA"/>
</dbReference>